<dbReference type="OrthoDB" id="10251741at2759"/>
<evidence type="ECO:0000313" key="5">
    <source>
        <dbReference type="EMBL" id="ORY73038.1"/>
    </source>
</evidence>
<evidence type="ECO:0000313" key="6">
    <source>
        <dbReference type="Proteomes" id="UP000193920"/>
    </source>
</evidence>
<dbReference type="SMART" id="SM00320">
    <property type="entry name" value="WD40"/>
    <property type="match status" value="7"/>
</dbReference>
<dbReference type="Proteomes" id="UP000193920">
    <property type="component" value="Unassembled WGS sequence"/>
</dbReference>
<dbReference type="Gene3D" id="2.130.10.10">
    <property type="entry name" value="YVTN repeat-like/Quinoprotein amine dehydrogenase"/>
    <property type="match status" value="2"/>
</dbReference>
<dbReference type="STRING" id="1754190.A0A1Y2ENA4"/>
<accession>A0A1Y2ENA4</accession>
<evidence type="ECO:0000256" key="3">
    <source>
        <dbReference type="PROSITE-ProRule" id="PRU00221"/>
    </source>
</evidence>
<dbReference type="InterPro" id="IPR036322">
    <property type="entry name" value="WD40_repeat_dom_sf"/>
</dbReference>
<reference evidence="5 6" key="1">
    <citation type="submission" date="2016-08" db="EMBL/GenBank/DDBJ databases">
        <title>A Parts List for Fungal Cellulosomes Revealed by Comparative Genomics.</title>
        <authorList>
            <consortium name="DOE Joint Genome Institute"/>
            <person name="Haitjema C.H."/>
            <person name="Gilmore S.P."/>
            <person name="Henske J.K."/>
            <person name="Solomon K.V."/>
            <person name="De Groot R."/>
            <person name="Kuo A."/>
            <person name="Mondo S.J."/>
            <person name="Salamov A.A."/>
            <person name="Labutti K."/>
            <person name="Zhao Z."/>
            <person name="Chiniquy J."/>
            <person name="Barry K."/>
            <person name="Brewer H.M."/>
            <person name="Purvine S.O."/>
            <person name="Wright A.T."/>
            <person name="Boxma B."/>
            <person name="Van Alen T."/>
            <person name="Hackstein J.H."/>
            <person name="Baker S.E."/>
            <person name="Grigoriev I.V."/>
            <person name="O'Malley M.A."/>
        </authorList>
    </citation>
    <scope>NUCLEOTIDE SEQUENCE [LARGE SCALE GENOMIC DNA]</scope>
    <source>
        <strain evidence="5 6">G1</strain>
    </source>
</reference>
<dbReference type="PROSITE" id="PS50294">
    <property type="entry name" value="WD_REPEATS_REGION"/>
    <property type="match status" value="1"/>
</dbReference>
<keyword evidence="2" id="KW-0677">Repeat</keyword>
<keyword evidence="1 3" id="KW-0853">WD repeat</keyword>
<dbReference type="EMBL" id="MCOG01000036">
    <property type="protein sequence ID" value="ORY73038.1"/>
    <property type="molecule type" value="Genomic_DNA"/>
</dbReference>
<dbReference type="InterPro" id="IPR055442">
    <property type="entry name" value="Beta-prop_EML-like_2nd"/>
</dbReference>
<dbReference type="Pfam" id="PF23414">
    <property type="entry name" value="Beta-prop_EML_2"/>
    <property type="match status" value="1"/>
</dbReference>
<dbReference type="AlphaFoldDB" id="A0A1Y2ENA4"/>
<feature type="domain" description="EML-like second beta-propeller" evidence="4">
    <location>
        <begin position="329"/>
        <end position="608"/>
    </location>
</feature>
<proteinExistence type="predicted"/>
<keyword evidence="6" id="KW-1185">Reference proteome</keyword>
<dbReference type="SUPFAM" id="SSF50978">
    <property type="entry name" value="WD40 repeat-like"/>
    <property type="match status" value="2"/>
</dbReference>
<organism evidence="5 6">
    <name type="scientific">Neocallimastix californiae</name>
    <dbReference type="NCBI Taxonomy" id="1754190"/>
    <lineage>
        <taxon>Eukaryota</taxon>
        <taxon>Fungi</taxon>
        <taxon>Fungi incertae sedis</taxon>
        <taxon>Chytridiomycota</taxon>
        <taxon>Chytridiomycota incertae sedis</taxon>
        <taxon>Neocallimastigomycetes</taxon>
        <taxon>Neocallimastigales</taxon>
        <taxon>Neocallimastigaceae</taxon>
        <taxon>Neocallimastix</taxon>
    </lineage>
</organism>
<protein>
    <submittedName>
        <fullName evidence="5">WD40 repeat-like protein</fullName>
    </submittedName>
</protein>
<name>A0A1Y2ENA4_9FUNG</name>
<dbReference type="PANTHER" id="PTHR32215">
    <property type="entry name" value="CILIA- AND FLAGELLA-ASSOCIATED PROTEIN 57"/>
    <property type="match status" value="1"/>
</dbReference>
<dbReference type="InterPro" id="IPR001680">
    <property type="entry name" value="WD40_rpt"/>
</dbReference>
<dbReference type="InterPro" id="IPR015943">
    <property type="entry name" value="WD40/YVTN_repeat-like_dom_sf"/>
</dbReference>
<feature type="repeat" description="WD" evidence="3">
    <location>
        <begin position="576"/>
        <end position="617"/>
    </location>
</feature>
<dbReference type="InterPro" id="IPR052993">
    <property type="entry name" value="CFA-57"/>
</dbReference>
<evidence type="ECO:0000256" key="1">
    <source>
        <dbReference type="ARBA" id="ARBA00022574"/>
    </source>
</evidence>
<feature type="repeat" description="WD" evidence="3">
    <location>
        <begin position="321"/>
        <end position="362"/>
    </location>
</feature>
<comment type="caution">
    <text evidence="5">The sequence shown here is derived from an EMBL/GenBank/DDBJ whole genome shotgun (WGS) entry which is preliminary data.</text>
</comment>
<sequence>MGFSLDAKMIATLTGNPDWTVYLWIWDKAKVVASVKAFSNISTPIKMKKDSANTSFQYSQNIDSSESKTFSGINAHSMSTVSKQNASSSLSVNNNSQIDNKTQLNINNIDVKHDYSISALNSQIKEISINPSDQFQVLIIGNQVFRIYKYLEGTLKQVPLPKIENKNYLCHVWTSQSQIITGTNDGHILIFDNNGDLKQDIVNVVGPDNNTRGISSLMLFKNSLMAGCNNSTIVLYEKKTFDSDNENVKNKKSSQNNYMEFYEKVKEFSLNTEIPACVINLTINPSGDTIVCATSNNQIFSVISINSEFKSDETRFELLSQPFHYGKIYSLDTCIRKPLIVTCGSDKSIRIWNYLENTNEITKFFNDDVYSVSLHPSGLNILAGFSDKLRLMNILIDDLKPYKEFNIRGCKECKFSNGGQYFAAAYRNCVHIFSTWSFENLCSLKGHSSRIQSIYWSLDDNYIITSGIDGAVYQWSLKDIIRGECKKESESFLKSCMYSSAVCSGDAKKNYAVGSDKTIKEIQDSQITKELTSDVVLTKMAISNSGSMLFVGTITGAIRVVKFPLMEEKVCEYQEHKAHSDSVTAICTSADDKYLFSAGMDGTIYMYKIYDKETKVTQRKKEEILSDEILVSRTDAEEQVIMLSDLRKKVEDLKMENDYQLRLKDMNCNEKIKEVTGKLLQEIDSLKMATALIKSEKEKEENMFAEDMNQEKLKHLNEINDLENIHKEKIVTEFEKYKALETKTSELQESWKNQILTLNLEKETTLKELTSQYDLKLKTKQDEILKI</sequence>
<feature type="repeat" description="WD" evidence="3">
    <location>
        <begin position="444"/>
        <end position="478"/>
    </location>
</feature>
<dbReference type="PROSITE" id="PS50082">
    <property type="entry name" value="WD_REPEATS_2"/>
    <property type="match status" value="3"/>
</dbReference>
<evidence type="ECO:0000259" key="4">
    <source>
        <dbReference type="Pfam" id="PF23414"/>
    </source>
</evidence>
<dbReference type="PANTHER" id="PTHR32215:SF0">
    <property type="entry name" value="CILIA- AND FLAGELLA-ASSOCIATED PROTEIN 57"/>
    <property type="match status" value="1"/>
</dbReference>
<evidence type="ECO:0000256" key="2">
    <source>
        <dbReference type="ARBA" id="ARBA00022737"/>
    </source>
</evidence>
<gene>
    <name evidence="5" type="ORF">LY90DRAFT_185898</name>
</gene>